<evidence type="ECO:0000313" key="14">
    <source>
        <dbReference type="Ensembl" id="ENSPNAP00000054457.1"/>
    </source>
</evidence>
<keyword evidence="8 13" id="KW-1133">Transmembrane helix</keyword>
<dbReference type="AlphaFoldDB" id="A0AAR2JW40"/>
<keyword evidence="10" id="KW-0325">Glycoprotein</keyword>
<keyword evidence="9 13" id="KW-0472">Membrane</keyword>
<evidence type="ECO:0000256" key="11">
    <source>
        <dbReference type="ARBA" id="ARBA00035093"/>
    </source>
</evidence>
<keyword evidence="15" id="KW-1185">Reference proteome</keyword>
<dbReference type="InterPro" id="IPR007603">
    <property type="entry name" value="Choline_transptr-like"/>
</dbReference>
<evidence type="ECO:0000256" key="13">
    <source>
        <dbReference type="RuleBase" id="RU368066"/>
    </source>
</evidence>
<reference evidence="14" key="2">
    <citation type="submission" date="2025-08" db="UniProtKB">
        <authorList>
            <consortium name="Ensembl"/>
        </authorList>
    </citation>
    <scope>IDENTIFICATION</scope>
</reference>
<evidence type="ECO:0000313" key="15">
    <source>
        <dbReference type="Proteomes" id="UP001501920"/>
    </source>
</evidence>
<dbReference type="Ensembl" id="ENSPNAT00000082681.1">
    <property type="protein sequence ID" value="ENSPNAP00000054457.1"/>
    <property type="gene ID" value="ENSPNAG00000034238.1"/>
</dbReference>
<accession>A0AAR2JW40</accession>
<feature type="transmembrane region" description="Helical" evidence="13">
    <location>
        <begin position="582"/>
        <end position="604"/>
    </location>
</feature>
<evidence type="ECO:0000256" key="4">
    <source>
        <dbReference type="ARBA" id="ARBA00022448"/>
    </source>
</evidence>
<dbReference type="PANTHER" id="PTHR12385">
    <property type="entry name" value="CHOLINE TRANSPORTER-LIKE (SLC FAMILY 44)"/>
    <property type="match status" value="1"/>
</dbReference>
<name>A0AAR2JW40_PYGNA</name>
<feature type="transmembrane region" description="Helical" evidence="13">
    <location>
        <begin position="119"/>
        <end position="139"/>
    </location>
</feature>
<comment type="subcellular location">
    <subcellularLocation>
        <location evidence="2">Apical cell membrane</location>
    </subcellularLocation>
    <subcellularLocation>
        <location evidence="13">Cell membrane</location>
        <topology evidence="13">Multi-pass membrane protein</topology>
    </subcellularLocation>
    <subcellularLocation>
        <location evidence="1">Membrane</location>
        <topology evidence="1">Multi-pass membrane protein</topology>
    </subcellularLocation>
</comment>
<evidence type="ECO:0000256" key="12">
    <source>
        <dbReference type="ARBA" id="ARBA00036880"/>
    </source>
</evidence>
<evidence type="ECO:0000256" key="1">
    <source>
        <dbReference type="ARBA" id="ARBA00004141"/>
    </source>
</evidence>
<feature type="transmembrane region" description="Helical" evidence="13">
    <location>
        <begin position="293"/>
        <end position="317"/>
    </location>
</feature>
<sequence length="649" mass="72530">MVTTTLKDKAGQSCTDIICCVLFMLVITGYMVVGILAWLYGDPRHVLYPRNSTGMYCGIAPNHDKPNVFYFNILQCATATNIMAAALQGLQCPTTQSASEIISKEFCPYFYTPTTSGSVLLFSGVSLVLMTVTLITLTLQPPPTSLSLSDMMNSFNARDVGVRIFADFASTWQWIVLGLVIAMLASLLFLLLLRFLAAILVWVLIIGVLAVGAFGIWYCYNEYTLLANSPVTYNNVGFTTNVNVYLQIRDTWLAFLIILCVVEGLLLLILIFLRTRILIAIALIKESSKAVGYMMSTLCYPIVTFVLLLVCVSYWGITALYLATSGAPVYNVVALNASQGDCRSITGNQTCDPLAFNSTLYPTCPSARCVFIKYNTEGLFQRNIFNLQIYNVIAFLWCVNFVIALGHCTLAGAFASYYWAFHKPADIPACPLVSSFMRALRYHVGSLAFGALILTIIQVVRIILEYIDHKCRAAQNPCGRFLMCCLKCCFWCLEKFIKFLNRNAYIMIAIYGKNFCVSAKNAFLLLMRNILRVVVLDKVTDLLLFFGKLLVVGGIGVLAFFFFSGKIQVPGSLFRASELNYYWMPIITVVVGAYLITHGFFSVYNMCVDTLFLCFLEDLERNDGSAEKPYYMSKNLMKILNKKNKQPKK</sequence>
<keyword evidence="5" id="KW-0050">Antiport</keyword>
<feature type="transmembrane region" description="Helical" evidence="13">
    <location>
        <begin position="172"/>
        <end position="192"/>
    </location>
</feature>
<feature type="transmembrane region" description="Helical" evidence="13">
    <location>
        <begin position="389"/>
        <end position="421"/>
    </location>
</feature>
<evidence type="ECO:0000256" key="10">
    <source>
        <dbReference type="ARBA" id="ARBA00023180"/>
    </source>
</evidence>
<evidence type="ECO:0000256" key="9">
    <source>
        <dbReference type="ARBA" id="ARBA00023136"/>
    </source>
</evidence>
<keyword evidence="4" id="KW-0813">Transport</keyword>
<evidence type="ECO:0000256" key="3">
    <source>
        <dbReference type="ARBA" id="ARBA00007168"/>
    </source>
</evidence>
<dbReference type="GO" id="GO:0090422">
    <property type="term" value="F:thiamine pyrophosphate transmembrane transporter activity"/>
    <property type="evidence" value="ECO:0007669"/>
    <property type="project" value="TreeGrafter"/>
</dbReference>
<dbReference type="GO" id="GO:0015297">
    <property type="term" value="F:antiporter activity"/>
    <property type="evidence" value="ECO:0007669"/>
    <property type="project" value="UniProtKB-KW"/>
</dbReference>
<reference evidence="14" key="3">
    <citation type="submission" date="2025-09" db="UniProtKB">
        <authorList>
            <consortium name="Ensembl"/>
        </authorList>
    </citation>
    <scope>IDENTIFICATION</scope>
</reference>
<evidence type="ECO:0000256" key="8">
    <source>
        <dbReference type="ARBA" id="ARBA00022989"/>
    </source>
</evidence>
<dbReference type="PANTHER" id="PTHR12385:SF37">
    <property type="entry name" value="CHOLINE TRANSPORTER-LIKE PROTEIN 4"/>
    <property type="match status" value="1"/>
</dbReference>
<organism evidence="14 15">
    <name type="scientific">Pygocentrus nattereri</name>
    <name type="common">Red-bellied piranha</name>
    <dbReference type="NCBI Taxonomy" id="42514"/>
    <lineage>
        <taxon>Eukaryota</taxon>
        <taxon>Metazoa</taxon>
        <taxon>Chordata</taxon>
        <taxon>Craniata</taxon>
        <taxon>Vertebrata</taxon>
        <taxon>Euteleostomi</taxon>
        <taxon>Actinopterygii</taxon>
        <taxon>Neopterygii</taxon>
        <taxon>Teleostei</taxon>
        <taxon>Ostariophysi</taxon>
        <taxon>Characiformes</taxon>
        <taxon>Characoidei</taxon>
        <taxon>Pygocentrus</taxon>
    </lineage>
</organism>
<evidence type="ECO:0000256" key="7">
    <source>
        <dbReference type="ARBA" id="ARBA00022692"/>
    </source>
</evidence>
<comment type="similarity">
    <text evidence="3 13">Belongs to the CTL (choline transporter-like) family.</text>
</comment>
<comment type="function">
    <text evidence="13">Choline transporter.</text>
</comment>
<evidence type="ECO:0000256" key="2">
    <source>
        <dbReference type="ARBA" id="ARBA00004221"/>
    </source>
</evidence>
<dbReference type="GO" id="GO:0016324">
    <property type="term" value="C:apical plasma membrane"/>
    <property type="evidence" value="ECO:0007669"/>
    <property type="project" value="UniProtKB-SubCell"/>
</dbReference>
<feature type="transmembrane region" description="Helical" evidence="13">
    <location>
        <begin position="252"/>
        <end position="273"/>
    </location>
</feature>
<dbReference type="GeneTree" id="ENSGT00940000160576"/>
<dbReference type="Proteomes" id="UP001501920">
    <property type="component" value="Chromosome 11"/>
</dbReference>
<proteinExistence type="inferred from homology"/>
<comment type="catalytic activity">
    <reaction evidence="11">
        <text>choline(out) + n H(+)(in) = choline(in) + n H(+)(out)</text>
        <dbReference type="Rhea" id="RHEA:75463"/>
        <dbReference type="ChEBI" id="CHEBI:15354"/>
        <dbReference type="ChEBI" id="CHEBI:15378"/>
    </reaction>
</comment>
<feature type="transmembrane region" description="Helical" evidence="13">
    <location>
        <begin position="15"/>
        <end position="40"/>
    </location>
</feature>
<reference evidence="14 15" key="1">
    <citation type="submission" date="2020-10" db="EMBL/GenBank/DDBJ databases">
        <title>Pygocentrus nattereri (red-bellied piranha) genome, fPygNat1, primary haplotype.</title>
        <authorList>
            <person name="Myers G."/>
            <person name="Meyer A."/>
            <person name="Karagic N."/>
            <person name="Pippel M."/>
            <person name="Winkler S."/>
            <person name="Tracey A."/>
            <person name="Wood J."/>
            <person name="Formenti G."/>
            <person name="Howe K."/>
            <person name="Fedrigo O."/>
            <person name="Jarvis E.D."/>
        </authorList>
    </citation>
    <scope>NUCLEOTIDE SEQUENCE [LARGE SCALE GENOMIC DNA]</scope>
</reference>
<gene>
    <name evidence="14" type="primary">SLC44A4</name>
</gene>
<keyword evidence="6" id="KW-1003">Cell membrane</keyword>
<evidence type="ECO:0000256" key="5">
    <source>
        <dbReference type="ARBA" id="ARBA00022449"/>
    </source>
</evidence>
<evidence type="ECO:0000256" key="6">
    <source>
        <dbReference type="ARBA" id="ARBA00022475"/>
    </source>
</evidence>
<feature type="transmembrane region" description="Helical" evidence="13">
    <location>
        <begin position="539"/>
        <end position="562"/>
    </location>
</feature>
<feature type="transmembrane region" description="Helical" evidence="13">
    <location>
        <begin position="199"/>
        <end position="218"/>
    </location>
</feature>
<keyword evidence="7 13" id="KW-0812">Transmembrane</keyword>
<dbReference type="GO" id="GO:0015871">
    <property type="term" value="P:choline transport"/>
    <property type="evidence" value="ECO:0007669"/>
    <property type="project" value="TreeGrafter"/>
</dbReference>
<feature type="transmembrane region" description="Helical" evidence="13">
    <location>
        <begin position="442"/>
        <end position="464"/>
    </location>
</feature>
<protein>
    <recommendedName>
        <fullName evidence="13">Choline transporter-like protein</fullName>
    </recommendedName>
</protein>
<dbReference type="Pfam" id="PF04515">
    <property type="entry name" value="Choline_transpo"/>
    <property type="match status" value="1"/>
</dbReference>
<comment type="catalytic activity">
    <reaction evidence="12">
        <text>thiamine diphosphate(out) = thiamine diphosphate(in)</text>
        <dbReference type="Rhea" id="RHEA:75471"/>
        <dbReference type="ChEBI" id="CHEBI:58937"/>
    </reaction>
</comment>